<dbReference type="InterPro" id="IPR054722">
    <property type="entry name" value="PolX-like_BBD"/>
</dbReference>
<organism evidence="2 3">
    <name type="scientific">Phytophthora megakarya</name>
    <dbReference type="NCBI Taxonomy" id="4795"/>
    <lineage>
        <taxon>Eukaryota</taxon>
        <taxon>Sar</taxon>
        <taxon>Stramenopiles</taxon>
        <taxon>Oomycota</taxon>
        <taxon>Peronosporomycetes</taxon>
        <taxon>Peronosporales</taxon>
        <taxon>Peronosporaceae</taxon>
        <taxon>Phytophthora</taxon>
    </lineage>
</organism>
<dbReference type="OrthoDB" id="104488at2759"/>
<evidence type="ECO:0000259" key="1">
    <source>
        <dbReference type="Pfam" id="PF22936"/>
    </source>
</evidence>
<feature type="non-terminal residue" evidence="2">
    <location>
        <position position="1"/>
    </location>
</feature>
<keyword evidence="3" id="KW-1185">Reference proteome</keyword>
<evidence type="ECO:0000313" key="2">
    <source>
        <dbReference type="EMBL" id="OWY90178.1"/>
    </source>
</evidence>
<gene>
    <name evidence="2" type="ORF">PHMEG_00041816</name>
</gene>
<evidence type="ECO:0000313" key="3">
    <source>
        <dbReference type="Proteomes" id="UP000198211"/>
    </source>
</evidence>
<dbReference type="EMBL" id="NBNE01023684">
    <property type="protein sequence ID" value="OWY90178.1"/>
    <property type="molecule type" value="Genomic_DNA"/>
</dbReference>
<comment type="caution">
    <text evidence="2">The sequence shown here is derived from an EMBL/GenBank/DDBJ whole genome shotgun (WGS) entry which is preliminary data.</text>
</comment>
<dbReference type="Pfam" id="PF22936">
    <property type="entry name" value="Pol_BBD"/>
    <property type="match status" value="1"/>
</dbReference>
<dbReference type="AlphaFoldDB" id="A0A225UB12"/>
<name>A0A225UB12_9STRA</name>
<proteinExistence type="predicted"/>
<accession>A0A225UB12</accession>
<feature type="domain" description="Retrovirus-related Pol polyprotein from transposon TNT 1-94-like beta-barrel" evidence="1">
    <location>
        <begin position="22"/>
        <end position="110"/>
    </location>
</feature>
<sequence>KRDVVVSDVVKHATKACDPNRWYFDTGTNAHIVANKEYFTSLQRMDDSDWNPTVSGFTDSGVAQAEGFGTVLLATMVDEQMVTVFLEDVLYVSRAGCNLFSPGQALDQGFKMSWDQDTKLFGMSKEGTEVIRTTYEHQLWTFVTPNVNGKKAKNSKISTKKHVIVNFTYIRLMGDRGMAKGIMLKKRGKFDCADCHFGKQKRKTFQKNLERKITRVNDMVFADLLIPGVHNGTQYTAVLVVMDGYSHFVTTYLMKSRTRSKVNQLMKQYIAWAERQHGNVLEKL</sequence>
<reference evidence="3" key="1">
    <citation type="submission" date="2017-03" db="EMBL/GenBank/DDBJ databases">
        <title>Phytopthora megakarya and P. palmivora, two closely related causual agents of cacao black pod achieved similar genome size and gene model numbers by different mechanisms.</title>
        <authorList>
            <person name="Ali S."/>
            <person name="Shao J."/>
            <person name="Larry D.J."/>
            <person name="Kronmiller B."/>
            <person name="Shen D."/>
            <person name="Strem M.D."/>
            <person name="Melnick R.L."/>
            <person name="Guiltinan M.J."/>
            <person name="Tyler B.M."/>
            <person name="Meinhardt L.W."/>
            <person name="Bailey B.A."/>
        </authorList>
    </citation>
    <scope>NUCLEOTIDE SEQUENCE [LARGE SCALE GENOMIC DNA]</scope>
    <source>
        <strain evidence="3">zdho120</strain>
    </source>
</reference>
<protein>
    <submittedName>
        <fullName evidence="2">Retroelement pol Polyprotein</fullName>
    </submittedName>
</protein>
<dbReference type="Proteomes" id="UP000198211">
    <property type="component" value="Unassembled WGS sequence"/>
</dbReference>